<comment type="caution">
    <text evidence="3">The sequence shown here is derived from an EMBL/GenBank/DDBJ whole genome shotgun (WGS) entry which is preliminary data.</text>
</comment>
<keyword evidence="1" id="KW-0472">Membrane</keyword>
<sequence length="254" mass="29448">MAILTNPFINMINSYNGLPEKPAPAYLSDELKQLFRKREVALYISMRQVLDQVTQLLADDEKIINMLPMTDEANSGYATDGIMGMYAPDSEATKQYRDAQSSLRGNRLMIFTNRRIIFFIVIEFMDDPKQYFSYSYESIKSIKLKSKYFRSADLEHIGKTHTYGSYTLDFETTDRHIFTEFLTKENGELFKQNLLTIPGMQHIEVGNKASRVNRLDYIFSNFSFSFKVFLWVGFGITAWCFIAAVATWIMTLLH</sequence>
<proteinExistence type="predicted"/>
<evidence type="ECO:0000313" key="3">
    <source>
        <dbReference type="EMBL" id="MFD1411894.1"/>
    </source>
</evidence>
<evidence type="ECO:0000313" key="4">
    <source>
        <dbReference type="Proteomes" id="UP001597191"/>
    </source>
</evidence>
<name>A0ABW4BNS7_9LACO</name>
<dbReference type="InterPro" id="IPR039519">
    <property type="entry name" value="YokE-like_PH"/>
</dbReference>
<feature type="domain" description="YokE-like PH" evidence="2">
    <location>
        <begin position="95"/>
        <end position="151"/>
    </location>
</feature>
<dbReference type="Proteomes" id="UP001597191">
    <property type="component" value="Unassembled WGS sequence"/>
</dbReference>
<keyword evidence="4" id="KW-1185">Reference proteome</keyword>
<gene>
    <name evidence="3" type="ORF">ACFQ4R_09890</name>
</gene>
<keyword evidence="1" id="KW-1133">Transmembrane helix</keyword>
<dbReference type="Pfam" id="PF14470">
    <property type="entry name" value="bPH_3"/>
    <property type="match status" value="1"/>
</dbReference>
<organism evidence="3 4">
    <name type="scientific">Lapidilactobacillus gannanensis</name>
    <dbReference type="NCBI Taxonomy" id="2486002"/>
    <lineage>
        <taxon>Bacteria</taxon>
        <taxon>Bacillati</taxon>
        <taxon>Bacillota</taxon>
        <taxon>Bacilli</taxon>
        <taxon>Lactobacillales</taxon>
        <taxon>Lactobacillaceae</taxon>
        <taxon>Lapidilactobacillus</taxon>
    </lineage>
</organism>
<feature type="transmembrane region" description="Helical" evidence="1">
    <location>
        <begin position="228"/>
        <end position="253"/>
    </location>
</feature>
<reference evidence="4" key="1">
    <citation type="journal article" date="2019" name="Int. J. Syst. Evol. Microbiol.">
        <title>The Global Catalogue of Microorganisms (GCM) 10K type strain sequencing project: providing services to taxonomists for standard genome sequencing and annotation.</title>
        <authorList>
            <consortium name="The Broad Institute Genomics Platform"/>
            <consortium name="The Broad Institute Genome Sequencing Center for Infectious Disease"/>
            <person name="Wu L."/>
            <person name="Ma J."/>
        </authorList>
    </citation>
    <scope>NUCLEOTIDE SEQUENCE [LARGE SCALE GENOMIC DNA]</scope>
    <source>
        <strain evidence="4">CCM 8937</strain>
    </source>
</reference>
<keyword evidence="1" id="KW-0812">Transmembrane</keyword>
<dbReference type="RefSeq" id="WP_125649647.1">
    <property type="nucleotide sequence ID" value="NZ_JBHTOH010000089.1"/>
</dbReference>
<protein>
    <submittedName>
        <fullName evidence="3">PH domain-containing protein</fullName>
    </submittedName>
</protein>
<evidence type="ECO:0000259" key="2">
    <source>
        <dbReference type="Pfam" id="PF14470"/>
    </source>
</evidence>
<dbReference type="EMBL" id="JBHTOH010000089">
    <property type="protein sequence ID" value="MFD1411894.1"/>
    <property type="molecule type" value="Genomic_DNA"/>
</dbReference>
<evidence type="ECO:0000256" key="1">
    <source>
        <dbReference type="SAM" id="Phobius"/>
    </source>
</evidence>
<accession>A0ABW4BNS7</accession>